<feature type="region of interest" description="Disordered" evidence="1">
    <location>
        <begin position="1"/>
        <end position="56"/>
    </location>
</feature>
<sequence length="106" mass="10867">MPDILEAFNHSQAAGAPSTSLSSICVRTQEPQQRSMGASRAEGVESEGASTVSCGSSASALMNGPSSCGSSGGALMNGRRAMFSSSREFRSLSSQIPPIHGWQTTA</sequence>
<proteinExistence type="predicted"/>
<organism evidence="2 3">
    <name type="scientific">Riccia sorocarpa</name>
    <dbReference type="NCBI Taxonomy" id="122646"/>
    <lineage>
        <taxon>Eukaryota</taxon>
        <taxon>Viridiplantae</taxon>
        <taxon>Streptophyta</taxon>
        <taxon>Embryophyta</taxon>
        <taxon>Marchantiophyta</taxon>
        <taxon>Marchantiopsida</taxon>
        <taxon>Marchantiidae</taxon>
        <taxon>Marchantiales</taxon>
        <taxon>Ricciaceae</taxon>
        <taxon>Riccia</taxon>
    </lineage>
</organism>
<dbReference type="AlphaFoldDB" id="A0ABD3HBJ7"/>
<reference evidence="2 3" key="1">
    <citation type="submission" date="2024-09" db="EMBL/GenBank/DDBJ databases">
        <title>Chromosome-scale assembly of Riccia sorocarpa.</title>
        <authorList>
            <person name="Paukszto L."/>
        </authorList>
    </citation>
    <scope>NUCLEOTIDE SEQUENCE [LARGE SCALE GENOMIC DNA]</scope>
    <source>
        <strain evidence="2">LP-2024</strain>
        <tissue evidence="2">Aerial parts of the thallus</tissue>
    </source>
</reference>
<feature type="compositionally biased region" description="Polar residues" evidence="1">
    <location>
        <begin position="9"/>
        <end position="36"/>
    </location>
</feature>
<gene>
    <name evidence="2" type="ORF">R1sor_015186</name>
</gene>
<protein>
    <submittedName>
        <fullName evidence="2">Uncharacterized protein</fullName>
    </submittedName>
</protein>
<comment type="caution">
    <text evidence="2">The sequence shown here is derived from an EMBL/GenBank/DDBJ whole genome shotgun (WGS) entry which is preliminary data.</text>
</comment>
<accession>A0ABD3HBJ7</accession>
<evidence type="ECO:0000256" key="1">
    <source>
        <dbReference type="SAM" id="MobiDB-lite"/>
    </source>
</evidence>
<name>A0ABD3HBJ7_9MARC</name>
<dbReference type="Proteomes" id="UP001633002">
    <property type="component" value="Unassembled WGS sequence"/>
</dbReference>
<evidence type="ECO:0000313" key="2">
    <source>
        <dbReference type="EMBL" id="KAL3688877.1"/>
    </source>
</evidence>
<evidence type="ECO:0000313" key="3">
    <source>
        <dbReference type="Proteomes" id="UP001633002"/>
    </source>
</evidence>
<keyword evidence="3" id="KW-1185">Reference proteome</keyword>
<dbReference type="EMBL" id="JBJQOH010000004">
    <property type="protein sequence ID" value="KAL3688877.1"/>
    <property type="molecule type" value="Genomic_DNA"/>
</dbReference>